<evidence type="ECO:0000256" key="6">
    <source>
        <dbReference type="SAM" id="SignalP"/>
    </source>
</evidence>
<evidence type="ECO:0000256" key="4">
    <source>
        <dbReference type="ARBA" id="ARBA00023157"/>
    </source>
</evidence>
<dbReference type="Gene3D" id="3.40.50.1240">
    <property type="entry name" value="Phosphoglycerate mutase-like"/>
    <property type="match status" value="1"/>
</dbReference>
<evidence type="ECO:0000256" key="2">
    <source>
        <dbReference type="ARBA" id="ARBA00022729"/>
    </source>
</evidence>
<dbReference type="InterPro" id="IPR050645">
    <property type="entry name" value="Histidine_acid_phosphatase"/>
</dbReference>
<dbReference type="Proteomes" id="UP000095229">
    <property type="component" value="Unassembled WGS sequence"/>
</dbReference>
<evidence type="ECO:0000256" key="5">
    <source>
        <dbReference type="ARBA" id="ARBA00023180"/>
    </source>
</evidence>
<keyword evidence="8" id="KW-1185">Reference proteome</keyword>
<dbReference type="PANTHER" id="PTHR11567">
    <property type="entry name" value="ACID PHOSPHATASE-RELATED"/>
    <property type="match status" value="1"/>
</dbReference>
<keyword evidence="5" id="KW-0325">Glycoprotein</keyword>
<dbReference type="GO" id="GO:0016791">
    <property type="term" value="F:phosphatase activity"/>
    <property type="evidence" value="ECO:0007669"/>
    <property type="project" value="TreeGrafter"/>
</dbReference>
<dbReference type="CDD" id="cd07061">
    <property type="entry name" value="HP_HAP_like"/>
    <property type="match status" value="1"/>
</dbReference>
<keyword evidence="2 6" id="KW-0732">Signal</keyword>
<reference evidence="7 8" key="1">
    <citation type="submission" date="2016-02" db="EMBL/GenBank/DDBJ databases">
        <title>Secondary metabolites in Legionella.</title>
        <authorList>
            <person name="Tobias N.J."/>
            <person name="Bode H.B."/>
        </authorList>
    </citation>
    <scope>NUCLEOTIDE SEQUENCE [LARGE SCALE GENOMIC DNA]</scope>
    <source>
        <strain evidence="7 8">DSM 19216</strain>
    </source>
</reference>
<dbReference type="InterPro" id="IPR033379">
    <property type="entry name" value="Acid_Pase_AS"/>
</dbReference>
<comment type="similarity">
    <text evidence="1">Belongs to the histidine acid phosphatase family.</text>
</comment>
<dbReference type="AlphaFoldDB" id="A0A1E5JML2"/>
<keyword evidence="3" id="KW-0378">Hydrolase</keyword>
<evidence type="ECO:0008006" key="9">
    <source>
        <dbReference type="Google" id="ProtNLM"/>
    </source>
</evidence>
<dbReference type="InterPro" id="IPR029033">
    <property type="entry name" value="His_PPase_superfam"/>
</dbReference>
<name>A0A1E5JML2_9GAMM</name>
<proteinExistence type="inferred from homology"/>
<accession>A0A1E5JML2</accession>
<keyword evidence="4" id="KW-1015">Disulfide bond</keyword>
<sequence>MGYKFCLSSAFLLSVPSLLFADDTLIFAVDIIRHGDRTPIVPLSAVNYHWQEGNGQLTAEGMRQEYKMGMEFRKKYIEQAHLLAEHYEQGTMYVRSTDYERTLMSAESLLMGLYPPGTGPNTSGSSLPALPHAFQPIPIFSAPSKHDEVIIQQVSAAERAKLMEQYVYSTKEWQEKNNALKDKYPLWSALTGVQIKSLVDLELLGDALYIHQIHKAPMPVGMETQDVETIISASNWAFMAQERPHPVATAYSTKLMTNIAHYLNSGSQKKSKLKYVLLSAHDTTIASALSFLGAPLEIPPPYASNLNFSLYERDANYYLVKITYNGNPVSVPACGGVTCELQQFIKLVNSSRNQEIFAHSGANLRAEVINNSSEHGDTVI</sequence>
<evidence type="ECO:0000256" key="3">
    <source>
        <dbReference type="ARBA" id="ARBA00022801"/>
    </source>
</evidence>
<dbReference type="STRING" id="45071.Lpar_3082"/>
<evidence type="ECO:0000313" key="7">
    <source>
        <dbReference type="EMBL" id="OEH45785.1"/>
    </source>
</evidence>
<gene>
    <name evidence="7" type="ORF">lpari_03298</name>
</gene>
<evidence type="ECO:0000256" key="1">
    <source>
        <dbReference type="ARBA" id="ARBA00005375"/>
    </source>
</evidence>
<dbReference type="PROSITE" id="PS00616">
    <property type="entry name" value="HIS_ACID_PHOSPHAT_1"/>
    <property type="match status" value="1"/>
</dbReference>
<dbReference type="Pfam" id="PF00328">
    <property type="entry name" value="His_Phos_2"/>
    <property type="match status" value="1"/>
</dbReference>
<protein>
    <recommendedName>
        <fullName evidence="9">Acid phosphatase</fullName>
    </recommendedName>
</protein>
<dbReference type="SUPFAM" id="SSF53254">
    <property type="entry name" value="Phosphoglycerate mutase-like"/>
    <property type="match status" value="1"/>
</dbReference>
<feature type="chain" id="PRO_5009179613" description="Acid phosphatase" evidence="6">
    <location>
        <begin position="22"/>
        <end position="380"/>
    </location>
</feature>
<dbReference type="InterPro" id="IPR000560">
    <property type="entry name" value="His_Pase_clade-2"/>
</dbReference>
<comment type="caution">
    <text evidence="7">The sequence shown here is derived from an EMBL/GenBank/DDBJ whole genome shotgun (WGS) entry which is preliminary data.</text>
</comment>
<organism evidence="7 8">
    <name type="scientific">Legionella parisiensis</name>
    <dbReference type="NCBI Taxonomy" id="45071"/>
    <lineage>
        <taxon>Bacteria</taxon>
        <taxon>Pseudomonadati</taxon>
        <taxon>Pseudomonadota</taxon>
        <taxon>Gammaproteobacteria</taxon>
        <taxon>Legionellales</taxon>
        <taxon>Legionellaceae</taxon>
        <taxon>Legionella</taxon>
    </lineage>
</organism>
<dbReference type="PATRIC" id="fig|45071.6.peg.3314"/>
<dbReference type="PANTHER" id="PTHR11567:SF211">
    <property type="entry name" value="PROSTATIC ACID PHOSPHATASE"/>
    <property type="match status" value="1"/>
</dbReference>
<feature type="signal peptide" evidence="6">
    <location>
        <begin position="1"/>
        <end position="21"/>
    </location>
</feature>
<dbReference type="EMBL" id="LSOG01000088">
    <property type="protein sequence ID" value="OEH45785.1"/>
    <property type="molecule type" value="Genomic_DNA"/>
</dbReference>
<evidence type="ECO:0000313" key="8">
    <source>
        <dbReference type="Proteomes" id="UP000095229"/>
    </source>
</evidence>
<dbReference type="RefSeq" id="WP_237759427.1">
    <property type="nucleotide sequence ID" value="NZ_CAAAIE010000001.1"/>
</dbReference>